<dbReference type="PROSITE" id="PS50103">
    <property type="entry name" value="ZF_C3H1"/>
    <property type="match status" value="2"/>
</dbReference>
<reference evidence="3 4" key="1">
    <citation type="journal article" date="2018" name="BMC Genomics">
        <title>Genomic comparison of Trypanosoma conorhini and Trypanosoma rangeli to Trypanosoma cruzi strains of high and low virulence.</title>
        <authorList>
            <person name="Bradwell K.R."/>
            <person name="Koparde V.N."/>
            <person name="Matveyev A.V."/>
            <person name="Serrano M.G."/>
            <person name="Alves J.M."/>
            <person name="Parikh H."/>
            <person name="Huang B."/>
            <person name="Lee V."/>
            <person name="Espinosa-Alvarez O."/>
            <person name="Ortiz P.A."/>
            <person name="Costa-Martins A.G."/>
            <person name="Teixeira M.M."/>
            <person name="Buck G.A."/>
        </authorList>
    </citation>
    <scope>NUCLEOTIDE SEQUENCE [LARGE SCALE GENOMIC DNA]</scope>
    <source>
        <strain evidence="3 4">025E</strain>
    </source>
</reference>
<dbReference type="GO" id="GO:0008270">
    <property type="term" value="F:zinc ion binding"/>
    <property type="evidence" value="ECO:0007669"/>
    <property type="project" value="UniProtKB-KW"/>
</dbReference>
<dbReference type="Proteomes" id="UP000284403">
    <property type="component" value="Unassembled WGS sequence"/>
</dbReference>
<comment type="caution">
    <text evidence="3">The sequence shown here is derived from an EMBL/GenBank/DDBJ whole genome shotgun (WGS) entry which is preliminary data.</text>
</comment>
<evidence type="ECO:0000313" key="4">
    <source>
        <dbReference type="Proteomes" id="UP000284403"/>
    </source>
</evidence>
<evidence type="ECO:0000256" key="1">
    <source>
        <dbReference type="PROSITE-ProRule" id="PRU00723"/>
    </source>
</evidence>
<dbReference type="SMART" id="SM00356">
    <property type="entry name" value="ZnF_C3H1"/>
    <property type="match status" value="2"/>
</dbReference>
<accession>A0A422NG70</accession>
<dbReference type="InterPro" id="IPR000571">
    <property type="entry name" value="Znf_CCCH"/>
</dbReference>
<dbReference type="GeneID" id="40321568"/>
<evidence type="ECO:0000313" key="3">
    <source>
        <dbReference type="EMBL" id="RNF04463.1"/>
    </source>
</evidence>
<keyword evidence="1" id="KW-0479">Metal-binding</keyword>
<dbReference type="OrthoDB" id="273228at2759"/>
<feature type="zinc finger region" description="C3H1-type" evidence="1">
    <location>
        <begin position="44"/>
        <end position="74"/>
    </location>
</feature>
<dbReference type="RefSeq" id="XP_029225054.1">
    <property type="nucleotide sequence ID" value="XM_029374815.1"/>
</dbReference>
<evidence type="ECO:0000259" key="2">
    <source>
        <dbReference type="PROSITE" id="PS50103"/>
    </source>
</evidence>
<feature type="zinc finger region" description="C3H1-type" evidence="1">
    <location>
        <begin position="140"/>
        <end position="168"/>
    </location>
</feature>
<dbReference type="EMBL" id="MKKU01000677">
    <property type="protein sequence ID" value="RNF04463.1"/>
    <property type="molecule type" value="Genomic_DNA"/>
</dbReference>
<dbReference type="AlphaFoldDB" id="A0A422NG70"/>
<dbReference type="PANTHER" id="PTHR37562">
    <property type="entry name" value="C3H1-TYPE DOMAIN-CONTAINING PROTEIN-RELATED"/>
    <property type="match status" value="1"/>
</dbReference>
<feature type="domain" description="C3H1-type" evidence="2">
    <location>
        <begin position="44"/>
        <end position="74"/>
    </location>
</feature>
<feature type="domain" description="C3H1-type" evidence="2">
    <location>
        <begin position="140"/>
        <end position="168"/>
    </location>
</feature>
<keyword evidence="1" id="KW-0863">Zinc-finger</keyword>
<gene>
    <name evidence="3" type="ORF">Tco025E_07957</name>
</gene>
<name>A0A422NG70_9TRYP</name>
<keyword evidence="1" id="KW-0862">Zinc</keyword>
<sequence length="449" mass="49062">MPSKPPAAAKNVENYLEVFDCDFKCLYMTPVHLVVHTPPARLIISRLVRCRNYRPNEWGSCSKEENCRFVHANVDYSTLEAKPIHVNYIWRDENLCIYERLPPGDVLEVYSRNRSKKPDLIPSERILVTRRALLYREDTTQRLSHCVHYYCNGMCNRGENCNFIHAVYVDPNVESDFKRPPAQAMPRVHASVHSSEADISESHAAWGNQLNLVSPSRGCPSSKEDFASQLLLNSQSADFFPLNTEPHEVAALSMDDSQSSNEAAKSVPLNALGESFKKSMDSSVAGNESLTEANASRAEKSVQASAVGTFTPMSQTPMMVPLVLPHDSLGSLPLSVAGSNGISCLAYKAFDASIGQGFLGSSDGLTVSPPTFSQGGGNFSVSIASTPYQMSLSSVHEARLASCHGVIGGTKDADKHSGCMGKPARVYRHNPYKSIEKSRKCLGVGAVEK</sequence>
<protein>
    <submittedName>
        <fullName evidence="3">Zinc finger protein family memeber</fullName>
    </submittedName>
</protein>
<proteinExistence type="predicted"/>
<organism evidence="3 4">
    <name type="scientific">Trypanosoma conorhini</name>
    <dbReference type="NCBI Taxonomy" id="83891"/>
    <lineage>
        <taxon>Eukaryota</taxon>
        <taxon>Discoba</taxon>
        <taxon>Euglenozoa</taxon>
        <taxon>Kinetoplastea</taxon>
        <taxon>Metakinetoplastina</taxon>
        <taxon>Trypanosomatida</taxon>
        <taxon>Trypanosomatidae</taxon>
        <taxon>Trypanosoma</taxon>
    </lineage>
</organism>
<dbReference type="PANTHER" id="PTHR37562:SF5">
    <property type="entry name" value="C3H1-TYPE DOMAIN-CONTAINING PROTEIN"/>
    <property type="match status" value="1"/>
</dbReference>
<keyword evidence="4" id="KW-1185">Reference proteome</keyword>